<keyword evidence="10 21" id="KW-0418">Kinase</keyword>
<dbReference type="PANTHER" id="PTHR32309:SF13">
    <property type="entry name" value="FERRIC ENTEROBACTIN TRANSPORT PROTEIN FEPE"/>
    <property type="match status" value="1"/>
</dbReference>
<dbReference type="Pfam" id="PF13807">
    <property type="entry name" value="GNVR"/>
    <property type="match status" value="1"/>
</dbReference>
<keyword evidence="5" id="KW-1003">Cell membrane</keyword>
<keyword evidence="14 21" id="KW-0829">Tyrosine-protein kinase</keyword>
<feature type="domain" description="Polysaccharide chain length determinant N-terminal" evidence="18">
    <location>
        <begin position="18"/>
        <end position="106"/>
    </location>
</feature>
<keyword evidence="6" id="KW-0997">Cell inner membrane</keyword>
<feature type="transmembrane region" description="Helical" evidence="17">
    <location>
        <begin position="33"/>
        <end position="51"/>
    </location>
</feature>
<organism evidence="21 22">
    <name type="scientific">Geotalea uraniireducens (strain Rf4)</name>
    <name type="common">Geobacter uraniireducens</name>
    <dbReference type="NCBI Taxonomy" id="351605"/>
    <lineage>
        <taxon>Bacteria</taxon>
        <taxon>Pseudomonadati</taxon>
        <taxon>Thermodesulfobacteriota</taxon>
        <taxon>Desulfuromonadia</taxon>
        <taxon>Geobacterales</taxon>
        <taxon>Geobacteraceae</taxon>
        <taxon>Geotalea</taxon>
    </lineage>
</organism>
<dbReference type="STRING" id="351605.Gura_1670"/>
<evidence type="ECO:0000256" key="12">
    <source>
        <dbReference type="ARBA" id="ARBA00022989"/>
    </source>
</evidence>
<dbReference type="InterPro" id="IPR027417">
    <property type="entry name" value="P-loop_NTPase"/>
</dbReference>
<dbReference type="OrthoDB" id="9812433at2"/>
<feature type="coiled-coil region" evidence="16">
    <location>
        <begin position="256"/>
        <end position="283"/>
    </location>
</feature>
<dbReference type="GO" id="GO:0005886">
    <property type="term" value="C:plasma membrane"/>
    <property type="evidence" value="ECO:0007669"/>
    <property type="project" value="UniProtKB-SubCell"/>
</dbReference>
<keyword evidence="16" id="KW-0175">Coiled coil</keyword>
<dbReference type="GO" id="GO:0005524">
    <property type="term" value="F:ATP binding"/>
    <property type="evidence" value="ECO:0007669"/>
    <property type="project" value="UniProtKB-KW"/>
</dbReference>
<evidence type="ECO:0000256" key="5">
    <source>
        <dbReference type="ARBA" id="ARBA00022475"/>
    </source>
</evidence>
<evidence type="ECO:0000256" key="7">
    <source>
        <dbReference type="ARBA" id="ARBA00022679"/>
    </source>
</evidence>
<keyword evidence="7 21" id="KW-0808">Transferase</keyword>
<dbReference type="NCBIfam" id="TIGR01007">
    <property type="entry name" value="eps_fam"/>
    <property type="match status" value="1"/>
</dbReference>
<evidence type="ECO:0000256" key="13">
    <source>
        <dbReference type="ARBA" id="ARBA00023136"/>
    </source>
</evidence>
<evidence type="ECO:0000256" key="16">
    <source>
        <dbReference type="SAM" id="Coils"/>
    </source>
</evidence>
<evidence type="ECO:0000256" key="1">
    <source>
        <dbReference type="ARBA" id="ARBA00004429"/>
    </source>
</evidence>
<evidence type="ECO:0000256" key="14">
    <source>
        <dbReference type="ARBA" id="ARBA00023137"/>
    </source>
</evidence>
<dbReference type="InterPro" id="IPR005702">
    <property type="entry name" value="Wzc-like_C"/>
</dbReference>
<dbReference type="Pfam" id="PF13614">
    <property type="entry name" value="AAA_31"/>
    <property type="match status" value="1"/>
</dbReference>
<dbReference type="Pfam" id="PF02706">
    <property type="entry name" value="Wzz"/>
    <property type="match status" value="1"/>
</dbReference>
<evidence type="ECO:0000256" key="4">
    <source>
        <dbReference type="ARBA" id="ARBA00011903"/>
    </source>
</evidence>
<dbReference type="GO" id="GO:0042802">
    <property type="term" value="F:identical protein binding"/>
    <property type="evidence" value="ECO:0007669"/>
    <property type="project" value="UniProtKB-ARBA"/>
</dbReference>
<keyword evidence="13 17" id="KW-0472">Membrane</keyword>
<dbReference type="InterPro" id="IPR025669">
    <property type="entry name" value="AAA_dom"/>
</dbReference>
<proteinExistence type="inferred from homology"/>
<accession>A5GEL0</accession>
<gene>
    <name evidence="21" type="ordered locus">Gura_1670</name>
</gene>
<dbReference type="FunFam" id="3.40.50.300:FF:000527">
    <property type="entry name" value="Tyrosine-protein kinase etk"/>
    <property type="match status" value="1"/>
</dbReference>
<reference evidence="21 22" key="1">
    <citation type="submission" date="2007-05" db="EMBL/GenBank/DDBJ databases">
        <title>Complete sequence of Geobacter uraniireducens Rf4.</title>
        <authorList>
            <consortium name="US DOE Joint Genome Institute"/>
            <person name="Copeland A."/>
            <person name="Lucas S."/>
            <person name="Lapidus A."/>
            <person name="Barry K."/>
            <person name="Detter J.C."/>
            <person name="Glavina del Rio T."/>
            <person name="Hammon N."/>
            <person name="Israni S."/>
            <person name="Dalin E."/>
            <person name="Tice H."/>
            <person name="Pitluck S."/>
            <person name="Chertkov O."/>
            <person name="Brettin T."/>
            <person name="Bruce D."/>
            <person name="Han C."/>
            <person name="Schmutz J."/>
            <person name="Larimer F."/>
            <person name="Land M."/>
            <person name="Hauser L."/>
            <person name="Kyrpides N."/>
            <person name="Mikhailova N."/>
            <person name="Shelobolina E."/>
            <person name="Aklujkar M."/>
            <person name="Lovley D."/>
            <person name="Richardson P."/>
        </authorList>
    </citation>
    <scope>NUCLEOTIDE SEQUENCE [LARGE SCALE GENOMIC DNA]</scope>
    <source>
        <strain evidence="22">ATCC BAA-1134 / JCM 13001 / Rf4</strain>
    </source>
</reference>
<dbReference type="InterPro" id="IPR032807">
    <property type="entry name" value="GNVR"/>
</dbReference>
<dbReference type="EC" id="2.7.10.2" evidence="4"/>
<keyword evidence="9" id="KW-0547">Nucleotide-binding</keyword>
<protein>
    <recommendedName>
        <fullName evidence="4">non-specific protein-tyrosine kinase</fullName>
        <ecNumber evidence="4">2.7.10.2</ecNumber>
    </recommendedName>
</protein>
<feature type="domain" description="Tyrosine-protein kinase G-rich" evidence="20">
    <location>
        <begin position="423"/>
        <end position="501"/>
    </location>
</feature>
<dbReference type="RefSeq" id="WP_011938571.1">
    <property type="nucleotide sequence ID" value="NC_009483.1"/>
</dbReference>
<evidence type="ECO:0000256" key="6">
    <source>
        <dbReference type="ARBA" id="ARBA00022519"/>
    </source>
</evidence>
<dbReference type="PANTHER" id="PTHR32309">
    <property type="entry name" value="TYROSINE-PROTEIN KINASE"/>
    <property type="match status" value="1"/>
</dbReference>
<keyword evidence="22" id="KW-1185">Reference proteome</keyword>
<name>A5GEL0_GEOUR</name>
<dbReference type="KEGG" id="gur:Gura_1670"/>
<evidence type="ECO:0000259" key="18">
    <source>
        <dbReference type="Pfam" id="PF02706"/>
    </source>
</evidence>
<comment type="subcellular location">
    <subcellularLocation>
        <location evidence="1">Cell inner membrane</location>
        <topology evidence="1">Multi-pass membrane protein</topology>
    </subcellularLocation>
</comment>
<keyword evidence="12 17" id="KW-1133">Transmembrane helix</keyword>
<feature type="domain" description="AAA" evidence="19">
    <location>
        <begin position="583"/>
        <end position="732"/>
    </location>
</feature>
<evidence type="ECO:0000256" key="2">
    <source>
        <dbReference type="ARBA" id="ARBA00007316"/>
    </source>
</evidence>
<dbReference type="InterPro" id="IPR003856">
    <property type="entry name" value="LPS_length_determ_N"/>
</dbReference>
<evidence type="ECO:0000313" key="21">
    <source>
        <dbReference type="EMBL" id="ABQ25865.1"/>
    </source>
</evidence>
<evidence type="ECO:0000259" key="20">
    <source>
        <dbReference type="Pfam" id="PF13807"/>
    </source>
</evidence>
<dbReference type="SUPFAM" id="SSF52540">
    <property type="entry name" value="P-loop containing nucleoside triphosphate hydrolases"/>
    <property type="match status" value="1"/>
</dbReference>
<dbReference type="Proteomes" id="UP000006695">
    <property type="component" value="Chromosome"/>
</dbReference>
<dbReference type="InterPro" id="IPR050445">
    <property type="entry name" value="Bact_polysacc_biosynth/exp"/>
</dbReference>
<keyword evidence="11" id="KW-0067">ATP-binding</keyword>
<evidence type="ECO:0000256" key="10">
    <source>
        <dbReference type="ARBA" id="ARBA00022777"/>
    </source>
</evidence>
<dbReference type="EMBL" id="CP000698">
    <property type="protein sequence ID" value="ABQ25865.1"/>
    <property type="molecule type" value="Genomic_DNA"/>
</dbReference>
<evidence type="ECO:0000313" key="22">
    <source>
        <dbReference type="Proteomes" id="UP000006695"/>
    </source>
</evidence>
<comment type="similarity">
    <text evidence="3">Belongs to the etk/wzc family.</text>
</comment>
<dbReference type="AlphaFoldDB" id="A5GEL0"/>
<evidence type="ECO:0000256" key="3">
    <source>
        <dbReference type="ARBA" id="ARBA00008883"/>
    </source>
</evidence>
<dbReference type="Gene3D" id="3.40.50.300">
    <property type="entry name" value="P-loop containing nucleotide triphosphate hydrolases"/>
    <property type="match status" value="1"/>
</dbReference>
<dbReference type="CDD" id="cd05387">
    <property type="entry name" value="BY-kinase"/>
    <property type="match status" value="1"/>
</dbReference>
<comment type="catalytic activity">
    <reaction evidence="15">
        <text>L-tyrosyl-[protein] + ATP = O-phospho-L-tyrosyl-[protein] + ADP + H(+)</text>
        <dbReference type="Rhea" id="RHEA:10596"/>
        <dbReference type="Rhea" id="RHEA-COMP:10136"/>
        <dbReference type="Rhea" id="RHEA-COMP:20101"/>
        <dbReference type="ChEBI" id="CHEBI:15378"/>
        <dbReference type="ChEBI" id="CHEBI:30616"/>
        <dbReference type="ChEBI" id="CHEBI:46858"/>
        <dbReference type="ChEBI" id="CHEBI:61978"/>
        <dbReference type="ChEBI" id="CHEBI:456216"/>
        <dbReference type="EC" id="2.7.10.2"/>
    </reaction>
</comment>
<evidence type="ECO:0000256" key="17">
    <source>
        <dbReference type="SAM" id="Phobius"/>
    </source>
</evidence>
<evidence type="ECO:0000256" key="15">
    <source>
        <dbReference type="ARBA" id="ARBA00051245"/>
    </source>
</evidence>
<keyword evidence="8 17" id="KW-0812">Transmembrane</keyword>
<evidence type="ECO:0000256" key="8">
    <source>
        <dbReference type="ARBA" id="ARBA00022692"/>
    </source>
</evidence>
<comment type="similarity">
    <text evidence="2">Belongs to the CpsD/CapB family.</text>
</comment>
<dbReference type="HOGENOM" id="CLU_009912_2_1_7"/>
<evidence type="ECO:0000259" key="19">
    <source>
        <dbReference type="Pfam" id="PF13614"/>
    </source>
</evidence>
<dbReference type="GO" id="GO:0004715">
    <property type="term" value="F:non-membrane spanning protein tyrosine kinase activity"/>
    <property type="evidence" value="ECO:0007669"/>
    <property type="project" value="UniProtKB-EC"/>
</dbReference>
<sequence>MTPNFPNQSSQTPLQPAEVHLHDYLRVIMRRRWSFIGVFCVVFLGVAIYTYSVKPTYEAFATLHVHDSKSGKGDLLGALGVSEKNTVDAEIEIVKSRTNLEQVAKRLHLNWLVSEKSRGLDFKLLEFQAPDSQADYQVELTGLDSYRVLDAAGKLLGNGKSGVPMHLQAGAASFLLTDLKGKSGDSFRISMRPLDVAAAGLKGRIKAQEVGKRTGIFRLSYTDTNPVMVRDVVNTLAQVYLEQSVAFKTEEASKSLEFIEGQMNNVQGELDTAEKNLQAYKTGSGVVKLDSEAYELVKKISETEKERTELALQRKQMEFALAAMRDAARRGKVYTPAALKDDPGVAAMAGKLADLEVQKQAVLAETTESHPQVNALKSQINEIQRKLAAIYETNQKNIVRQENTVAQTLTRYEGQLKQLPAAERDLARLMRYTKVNAEIYTFLLQKHEEARIAKASTISNINVIDQAITPREPIKPLKQKNLLLGFLVGLMLGAGLAFFQEYLDDTIKDAEGARRELNAPILAVIPFIPRREGQASTDFGTSLITQHEPKSSVAEAFRSLRTSIHFSAINREKKTLIVTSTFPGEGKSTISANLAVTLVQSGARVLLIDCDLRRPTLHEHFNRAKAPGLTEVLAGDASFASALYNTGIARLDFVSAGTSPPNPAELLGSNRMANLLLKLRDTYDHIVIDAPPVLAVTDAPLLTTRCDMAIIVMETERVPVKAAQRMAEMLANVGAPVAGAVVNDKSGRSRERYGYYGNSYYGYGYYGSGYYSEEGKTENKRKPWWSKFFS</sequence>
<evidence type="ECO:0000256" key="9">
    <source>
        <dbReference type="ARBA" id="ARBA00022741"/>
    </source>
</evidence>
<evidence type="ECO:0000256" key="11">
    <source>
        <dbReference type="ARBA" id="ARBA00022840"/>
    </source>
</evidence>